<dbReference type="GO" id="GO:0103117">
    <property type="term" value="F:UDP-3-O-acyl-N-acetylglucosamine deacetylase activity"/>
    <property type="evidence" value="ECO:0007669"/>
    <property type="project" value="UniProtKB-EC"/>
</dbReference>
<dbReference type="EMBL" id="UOGH01000134">
    <property type="protein sequence ID" value="VAX29817.1"/>
    <property type="molecule type" value="Genomic_DNA"/>
</dbReference>
<reference evidence="11" key="1">
    <citation type="submission" date="2018-06" db="EMBL/GenBank/DDBJ databases">
        <authorList>
            <person name="Zhirakovskaya E."/>
        </authorList>
    </citation>
    <scope>NUCLEOTIDE SEQUENCE</scope>
</reference>
<evidence type="ECO:0000256" key="3">
    <source>
        <dbReference type="ARBA" id="ARBA00012745"/>
    </source>
</evidence>
<dbReference type="InterPro" id="IPR020568">
    <property type="entry name" value="Ribosomal_Su5_D2-typ_SF"/>
</dbReference>
<evidence type="ECO:0000256" key="8">
    <source>
        <dbReference type="ARBA" id="ARBA00022833"/>
    </source>
</evidence>
<evidence type="ECO:0000256" key="2">
    <source>
        <dbReference type="ARBA" id="ARBA00005002"/>
    </source>
</evidence>
<dbReference type="InterPro" id="IPR004463">
    <property type="entry name" value="UDP-acyl_GlcNac_deAcase"/>
</dbReference>
<dbReference type="InterPro" id="IPR011334">
    <property type="entry name" value="UDP-acyl_GlcNac_deAcase_C"/>
</dbReference>
<comment type="catalytic activity">
    <reaction evidence="10">
        <text>a UDP-3-O-[(3R)-3-hydroxyacyl]-N-acetyl-alpha-D-glucosamine + H2O = a UDP-3-O-[(3R)-3-hydroxyacyl]-alpha-D-glucosamine + acetate</text>
        <dbReference type="Rhea" id="RHEA:67816"/>
        <dbReference type="ChEBI" id="CHEBI:15377"/>
        <dbReference type="ChEBI" id="CHEBI:30089"/>
        <dbReference type="ChEBI" id="CHEBI:137740"/>
        <dbReference type="ChEBI" id="CHEBI:173225"/>
        <dbReference type="EC" id="3.5.1.108"/>
    </reaction>
</comment>
<sequence length="297" mass="32911">MIMRLQRTIKKRATFEGIGLHTGRVTKITLKPAPRDTGIVFIRTDRSTIIKAHIGSVVDTAFATTVGYNGTRIKTIEHLLSTLAGIGIDNIIIEVNGPEIPILDGSSTELVNVILKAGISKQDRKCSFIRITKPITLNDGHTEVTAIPYNGRRLTYSIHFKHHSFGTQNLSLDLNEEVFIRDIAPARTFGFLKNVEMLRANGLAKGGSFDNAIVIGDHGILNETGLRFDDEFVRHKILDLIGDLSLIGYPIHGHIIADRAGHSSHIRFLRKLLASVDSWELVSRETELSQVYAPAYN</sequence>
<dbReference type="Gene3D" id="3.30.1700.10">
    <property type="entry name" value="lpxc deacetylase, domain 2"/>
    <property type="match status" value="1"/>
</dbReference>
<keyword evidence="9" id="KW-0443">Lipid metabolism</keyword>
<keyword evidence="5" id="KW-0441">Lipid A biosynthesis</keyword>
<name>A0A3B1DM87_9ZZZZ</name>
<dbReference type="InterPro" id="IPR015870">
    <property type="entry name" value="UDP-acyl_N-AcGlcN_deAcase_N"/>
</dbReference>
<keyword evidence="4" id="KW-0444">Lipid biosynthesis</keyword>
<evidence type="ECO:0000256" key="10">
    <source>
        <dbReference type="ARBA" id="ARBA00024535"/>
    </source>
</evidence>
<comment type="cofactor">
    <cofactor evidence="1">
        <name>Zn(2+)</name>
        <dbReference type="ChEBI" id="CHEBI:29105"/>
    </cofactor>
</comment>
<dbReference type="AlphaFoldDB" id="A0A3B1DM87"/>
<proteinExistence type="inferred from homology"/>
<dbReference type="HAMAP" id="MF_00388">
    <property type="entry name" value="LpxC"/>
    <property type="match status" value="1"/>
</dbReference>
<dbReference type="GO" id="GO:0009245">
    <property type="term" value="P:lipid A biosynthetic process"/>
    <property type="evidence" value="ECO:0007669"/>
    <property type="project" value="UniProtKB-KW"/>
</dbReference>
<dbReference type="EC" id="3.5.1.108" evidence="3"/>
<dbReference type="Pfam" id="PF03331">
    <property type="entry name" value="LpxC"/>
    <property type="match status" value="1"/>
</dbReference>
<gene>
    <name evidence="11" type="ORF">MNBD_NITROSPIRAE02-482</name>
</gene>
<comment type="pathway">
    <text evidence="2">Glycolipid biosynthesis; lipid IV(A) biosynthesis; lipid IV(A) from (3R)-3-hydroxytetradecanoyl-[acyl-carrier-protein] and UDP-N-acetyl-alpha-D-glucosamine: step 2/6.</text>
</comment>
<evidence type="ECO:0000256" key="7">
    <source>
        <dbReference type="ARBA" id="ARBA00022801"/>
    </source>
</evidence>
<dbReference type="GO" id="GO:0046872">
    <property type="term" value="F:metal ion binding"/>
    <property type="evidence" value="ECO:0007669"/>
    <property type="project" value="UniProtKB-KW"/>
</dbReference>
<accession>A0A3B1DM87</accession>
<dbReference type="PANTHER" id="PTHR33694">
    <property type="entry name" value="UDP-3-O-ACYL-N-ACETYLGLUCOSAMINE DEACETYLASE 1, MITOCHONDRIAL-RELATED"/>
    <property type="match status" value="1"/>
</dbReference>
<dbReference type="GO" id="GO:0016020">
    <property type="term" value="C:membrane"/>
    <property type="evidence" value="ECO:0007669"/>
    <property type="project" value="GOC"/>
</dbReference>
<organism evidence="11">
    <name type="scientific">hydrothermal vent metagenome</name>
    <dbReference type="NCBI Taxonomy" id="652676"/>
    <lineage>
        <taxon>unclassified sequences</taxon>
        <taxon>metagenomes</taxon>
        <taxon>ecological metagenomes</taxon>
    </lineage>
</organism>
<keyword evidence="7 11" id="KW-0378">Hydrolase</keyword>
<dbReference type="UniPathway" id="UPA00359">
    <property type="reaction ID" value="UER00478"/>
</dbReference>
<evidence type="ECO:0000256" key="9">
    <source>
        <dbReference type="ARBA" id="ARBA00023098"/>
    </source>
</evidence>
<evidence type="ECO:0000256" key="4">
    <source>
        <dbReference type="ARBA" id="ARBA00022516"/>
    </source>
</evidence>
<dbReference type="SUPFAM" id="SSF54211">
    <property type="entry name" value="Ribosomal protein S5 domain 2-like"/>
    <property type="match status" value="2"/>
</dbReference>
<evidence type="ECO:0000256" key="1">
    <source>
        <dbReference type="ARBA" id="ARBA00001947"/>
    </source>
</evidence>
<dbReference type="PANTHER" id="PTHR33694:SF1">
    <property type="entry name" value="UDP-3-O-ACYL-N-ACETYLGLUCOSAMINE DEACETYLASE 1, MITOCHONDRIAL-RELATED"/>
    <property type="match status" value="1"/>
</dbReference>
<protein>
    <recommendedName>
        <fullName evidence="3">UDP-3-O-acyl-N-acetylglucosamine deacetylase</fullName>
        <ecNumber evidence="3">3.5.1.108</ecNumber>
    </recommendedName>
</protein>
<evidence type="ECO:0000256" key="5">
    <source>
        <dbReference type="ARBA" id="ARBA00022556"/>
    </source>
</evidence>
<evidence type="ECO:0000256" key="6">
    <source>
        <dbReference type="ARBA" id="ARBA00022723"/>
    </source>
</evidence>
<dbReference type="NCBIfam" id="TIGR00325">
    <property type="entry name" value="lpxC"/>
    <property type="match status" value="1"/>
</dbReference>
<dbReference type="Gene3D" id="3.30.230.20">
    <property type="entry name" value="lpxc deacetylase, domain 1"/>
    <property type="match status" value="1"/>
</dbReference>
<keyword evidence="6" id="KW-0479">Metal-binding</keyword>
<keyword evidence="8" id="KW-0862">Zinc</keyword>
<evidence type="ECO:0000313" key="11">
    <source>
        <dbReference type="EMBL" id="VAX29817.1"/>
    </source>
</evidence>